<keyword evidence="2" id="KW-1185">Reference proteome</keyword>
<evidence type="ECO:0000313" key="2">
    <source>
        <dbReference type="Proteomes" id="UP001154282"/>
    </source>
</evidence>
<protein>
    <submittedName>
        <fullName evidence="1">Uncharacterized protein</fullName>
    </submittedName>
</protein>
<organism evidence="1 2">
    <name type="scientific">Linum tenue</name>
    <dbReference type="NCBI Taxonomy" id="586396"/>
    <lineage>
        <taxon>Eukaryota</taxon>
        <taxon>Viridiplantae</taxon>
        <taxon>Streptophyta</taxon>
        <taxon>Embryophyta</taxon>
        <taxon>Tracheophyta</taxon>
        <taxon>Spermatophyta</taxon>
        <taxon>Magnoliopsida</taxon>
        <taxon>eudicotyledons</taxon>
        <taxon>Gunneridae</taxon>
        <taxon>Pentapetalae</taxon>
        <taxon>rosids</taxon>
        <taxon>fabids</taxon>
        <taxon>Malpighiales</taxon>
        <taxon>Linaceae</taxon>
        <taxon>Linum</taxon>
    </lineage>
</organism>
<accession>A0AAV0PRC5</accession>
<dbReference type="AlphaFoldDB" id="A0AAV0PRC5"/>
<dbReference type="EMBL" id="CAMGYJ010000009">
    <property type="protein sequence ID" value="CAI0472977.1"/>
    <property type="molecule type" value="Genomic_DNA"/>
</dbReference>
<evidence type="ECO:0000313" key="1">
    <source>
        <dbReference type="EMBL" id="CAI0472977.1"/>
    </source>
</evidence>
<comment type="caution">
    <text evidence="1">The sequence shown here is derived from an EMBL/GenBank/DDBJ whole genome shotgun (WGS) entry which is preliminary data.</text>
</comment>
<name>A0AAV0PRC5_9ROSI</name>
<sequence length="20" mass="2398">MYLEALVQMNILQKADKEFL</sequence>
<reference evidence="1" key="1">
    <citation type="submission" date="2022-08" db="EMBL/GenBank/DDBJ databases">
        <authorList>
            <person name="Gutierrez-Valencia J."/>
        </authorList>
    </citation>
    <scope>NUCLEOTIDE SEQUENCE</scope>
</reference>
<gene>
    <name evidence="1" type="ORF">LITE_LOCUS39462</name>
</gene>
<dbReference type="Proteomes" id="UP001154282">
    <property type="component" value="Unassembled WGS sequence"/>
</dbReference>
<proteinExistence type="predicted"/>